<dbReference type="AlphaFoldDB" id="G0QRG9"/>
<reference evidence="3 4" key="1">
    <citation type="submission" date="2011-07" db="EMBL/GenBank/DDBJ databases">
        <authorList>
            <person name="Coyne R."/>
            <person name="Brami D."/>
            <person name="Johnson J."/>
            <person name="Hostetler J."/>
            <person name="Hannick L."/>
            <person name="Clark T."/>
            <person name="Cassidy-Hanley D."/>
            <person name="Inman J."/>
        </authorList>
    </citation>
    <scope>NUCLEOTIDE SEQUENCE [LARGE SCALE GENOMIC DNA]</scope>
    <source>
        <strain evidence="3 4">G5</strain>
    </source>
</reference>
<protein>
    <submittedName>
        <fullName evidence="3">Uncharacterized protein</fullName>
    </submittedName>
</protein>
<name>G0QRG9_ICHMU</name>
<keyword evidence="1" id="KW-0175">Coiled coil</keyword>
<evidence type="ECO:0000256" key="1">
    <source>
        <dbReference type="SAM" id="Coils"/>
    </source>
</evidence>
<organism evidence="3 4">
    <name type="scientific">Ichthyophthirius multifiliis</name>
    <name type="common">White spot disease agent</name>
    <name type="synonym">Ich</name>
    <dbReference type="NCBI Taxonomy" id="5932"/>
    <lineage>
        <taxon>Eukaryota</taxon>
        <taxon>Sar</taxon>
        <taxon>Alveolata</taxon>
        <taxon>Ciliophora</taxon>
        <taxon>Intramacronucleata</taxon>
        <taxon>Oligohymenophorea</taxon>
        <taxon>Hymenostomatida</taxon>
        <taxon>Ophryoglenina</taxon>
        <taxon>Ichthyophthirius</taxon>
    </lineage>
</organism>
<dbReference type="eggNOG" id="ENOG502QVNU">
    <property type="taxonomic scope" value="Eukaryota"/>
</dbReference>
<dbReference type="PANTHER" id="PTHR41747:SF1">
    <property type="entry name" value="CHROMOSOME UNDETERMINED SCAFFOLD_128, WHOLE GENOME SHOTGUN SEQUENCE"/>
    <property type="match status" value="1"/>
</dbReference>
<feature type="coiled-coil region" evidence="1">
    <location>
        <begin position="121"/>
        <end position="148"/>
    </location>
</feature>
<sequence>MSEQQNQFKQGIGNYKGLMICTRPNEKIEHKENHPFISRVDKKELLGTNPVAKIQFNQPIKRVHIVLSRHKQWLEQYKKYVKHKQQTNKENNENKIKKTNKVNKIIIIQFKISKQLRQQSVRRIAQRKSNIQNENTDLNQQNSVENEENLYISNQQLQNILRVNNSNKKPQWSKSEQQIQKEEDQECQDLLDFANNLDYESYINDLEVQSVVKALKDRISNIKVEQSQKENQSQSQQQDETQKIQQSQKSVKIKNQQKTELKTEQNKQELKEDWNSETNVEGTKFKSNLMDKIVKHLAEKILKNNKYLKGIYSQNSIKQLLVGEVKKYFQ</sequence>
<dbReference type="RefSeq" id="XP_004035690.1">
    <property type="nucleotide sequence ID" value="XM_004035642.1"/>
</dbReference>
<feature type="compositionally biased region" description="Basic and acidic residues" evidence="2">
    <location>
        <begin position="257"/>
        <end position="274"/>
    </location>
</feature>
<proteinExistence type="predicted"/>
<feature type="non-terminal residue" evidence="3">
    <location>
        <position position="330"/>
    </location>
</feature>
<gene>
    <name evidence="3" type="ORF">IMG5_092720</name>
</gene>
<evidence type="ECO:0000313" key="3">
    <source>
        <dbReference type="EMBL" id="EGR32204.1"/>
    </source>
</evidence>
<dbReference type="Proteomes" id="UP000008983">
    <property type="component" value="Unassembled WGS sequence"/>
</dbReference>
<evidence type="ECO:0000313" key="4">
    <source>
        <dbReference type="Proteomes" id="UP000008983"/>
    </source>
</evidence>
<dbReference type="EMBL" id="GL983755">
    <property type="protein sequence ID" value="EGR32204.1"/>
    <property type="molecule type" value="Genomic_DNA"/>
</dbReference>
<dbReference type="PANTHER" id="PTHR41747">
    <property type="entry name" value="CHROMOSOME UNDETERMINED SCAFFOLD_128, WHOLE GENOME SHOTGUN SEQUENCE"/>
    <property type="match status" value="1"/>
</dbReference>
<evidence type="ECO:0000256" key="2">
    <source>
        <dbReference type="SAM" id="MobiDB-lite"/>
    </source>
</evidence>
<dbReference type="GeneID" id="14908346"/>
<feature type="compositionally biased region" description="Low complexity" evidence="2">
    <location>
        <begin position="229"/>
        <end position="256"/>
    </location>
</feature>
<accession>G0QRG9</accession>
<dbReference type="OMA" id="QHKEWLS"/>
<keyword evidence="4" id="KW-1185">Reference proteome</keyword>
<dbReference type="InParanoid" id="G0QRG9"/>
<dbReference type="OrthoDB" id="250654at2759"/>
<feature type="region of interest" description="Disordered" evidence="2">
    <location>
        <begin position="224"/>
        <end position="275"/>
    </location>
</feature>